<evidence type="ECO:0000313" key="4">
    <source>
        <dbReference type="Proteomes" id="UP000186132"/>
    </source>
</evidence>
<accession>A0A1M5DGX4</accession>
<dbReference type="PANTHER" id="PTHR46438:SF11">
    <property type="entry name" value="LIPASE-RELATED"/>
    <property type="match status" value="1"/>
</dbReference>
<dbReference type="Proteomes" id="UP000186132">
    <property type="component" value="Unassembled WGS sequence"/>
</dbReference>
<sequence>MTDNDLLPLLEQRLLGLYHPLLADTVATILFSAGGLANWTVEVERGRARARRGRPSHPTTTVRAPLSVLTEVASGSRSGVQAFLDGDLTVRGNLALALELDGLFPGEDDDDTRTYTRSVRAAGMETFFLESGPVDAPPIVLVHGLSATNASMLPLIPALSKDYHVLAPDLPGHGGTEARSGAHGAPYLGDWLVDFLRTTCGDEPAVLIGNSLGGRTSLEAALLQPDLVRGLVLLCPAVAFRRLRQLVPFVRIVPDEIARLPVRIPRRVAMRGLRQLFADPARIPEPWLDAAMDEFIRVISIRANRLCTFSALRHIYLDEPFGETGFWERLPGLVPPALFVWGDRDVLVPAGFARFVAEALPSAESVILPDCGHVPQFEYRERTADLTRDFLATLT</sequence>
<feature type="domain" description="SCP2" evidence="1">
    <location>
        <begin position="20"/>
        <end position="104"/>
    </location>
</feature>
<dbReference type="InterPro" id="IPR000073">
    <property type="entry name" value="AB_hydrolase_1"/>
</dbReference>
<evidence type="ECO:0000259" key="1">
    <source>
        <dbReference type="Pfam" id="PF02036"/>
    </source>
</evidence>
<dbReference type="EMBL" id="FQVU01000001">
    <property type="protein sequence ID" value="SHF66131.1"/>
    <property type="molecule type" value="Genomic_DNA"/>
</dbReference>
<gene>
    <name evidence="3" type="ORF">SAMN05443575_0572</name>
</gene>
<dbReference type="STRING" id="1206085.SAMN05443575_0572"/>
<reference evidence="3 4" key="1">
    <citation type="submission" date="2016-11" db="EMBL/GenBank/DDBJ databases">
        <authorList>
            <person name="Jaros S."/>
            <person name="Januszkiewicz K."/>
            <person name="Wedrychowicz H."/>
        </authorList>
    </citation>
    <scope>NUCLEOTIDE SEQUENCE [LARGE SCALE GENOMIC DNA]</scope>
    <source>
        <strain evidence="3 4">DSM 45627</strain>
    </source>
</reference>
<organism evidence="3 4">
    <name type="scientific">Jatrophihabitans endophyticus</name>
    <dbReference type="NCBI Taxonomy" id="1206085"/>
    <lineage>
        <taxon>Bacteria</taxon>
        <taxon>Bacillati</taxon>
        <taxon>Actinomycetota</taxon>
        <taxon>Actinomycetes</taxon>
        <taxon>Jatrophihabitantales</taxon>
        <taxon>Jatrophihabitantaceae</taxon>
        <taxon>Jatrophihabitans</taxon>
    </lineage>
</organism>
<dbReference type="Pfam" id="PF02036">
    <property type="entry name" value="SCP2"/>
    <property type="match status" value="1"/>
</dbReference>
<dbReference type="Pfam" id="PF12697">
    <property type="entry name" value="Abhydrolase_6"/>
    <property type="match status" value="1"/>
</dbReference>
<dbReference type="Gene3D" id="3.40.50.1820">
    <property type="entry name" value="alpha/beta hydrolase"/>
    <property type="match status" value="1"/>
</dbReference>
<dbReference type="RefSeq" id="WP_073385634.1">
    <property type="nucleotide sequence ID" value="NZ_FQVU01000001.1"/>
</dbReference>
<dbReference type="InterPro" id="IPR003033">
    <property type="entry name" value="SCP2_sterol-bd_dom"/>
</dbReference>
<dbReference type="InterPro" id="IPR036527">
    <property type="entry name" value="SCP2_sterol-bd_dom_sf"/>
</dbReference>
<dbReference type="SUPFAM" id="SSF53474">
    <property type="entry name" value="alpha/beta-Hydrolases"/>
    <property type="match status" value="1"/>
</dbReference>
<dbReference type="SUPFAM" id="SSF55718">
    <property type="entry name" value="SCP-like"/>
    <property type="match status" value="1"/>
</dbReference>
<evidence type="ECO:0000313" key="3">
    <source>
        <dbReference type="EMBL" id="SHF66131.1"/>
    </source>
</evidence>
<dbReference type="Gene3D" id="3.30.1050.10">
    <property type="entry name" value="SCP2 sterol-binding domain"/>
    <property type="match status" value="1"/>
</dbReference>
<dbReference type="GO" id="GO:0003824">
    <property type="term" value="F:catalytic activity"/>
    <property type="evidence" value="ECO:0007669"/>
    <property type="project" value="UniProtKB-ARBA"/>
</dbReference>
<dbReference type="InterPro" id="IPR029058">
    <property type="entry name" value="AB_hydrolase_fold"/>
</dbReference>
<name>A0A1M5DGX4_9ACTN</name>
<protein>
    <submittedName>
        <fullName evidence="3">Pimeloyl-ACP methyl ester carboxylesterase</fullName>
    </submittedName>
</protein>
<dbReference type="PRINTS" id="PR00111">
    <property type="entry name" value="ABHYDROLASE"/>
</dbReference>
<dbReference type="PANTHER" id="PTHR46438">
    <property type="entry name" value="ALPHA/BETA-HYDROLASES SUPERFAMILY PROTEIN"/>
    <property type="match status" value="1"/>
</dbReference>
<proteinExistence type="predicted"/>
<dbReference type="AlphaFoldDB" id="A0A1M5DGX4"/>
<evidence type="ECO:0000259" key="2">
    <source>
        <dbReference type="Pfam" id="PF12697"/>
    </source>
</evidence>
<dbReference type="OrthoDB" id="5495375at2"/>
<keyword evidence="4" id="KW-1185">Reference proteome</keyword>
<feature type="domain" description="AB hydrolase-1" evidence="2">
    <location>
        <begin position="139"/>
        <end position="385"/>
    </location>
</feature>